<dbReference type="GO" id="GO:0046872">
    <property type="term" value="F:metal ion binding"/>
    <property type="evidence" value="ECO:0007669"/>
    <property type="project" value="UniProtKB-KW"/>
</dbReference>
<keyword evidence="4 7" id="KW-0479">Metal-binding</keyword>
<organism evidence="9">
    <name type="scientific">Candidatus Kentrum sp. TC</name>
    <dbReference type="NCBI Taxonomy" id="2126339"/>
    <lineage>
        <taxon>Bacteria</taxon>
        <taxon>Pseudomonadati</taxon>
        <taxon>Pseudomonadota</taxon>
        <taxon>Gammaproteobacteria</taxon>
        <taxon>Candidatus Kentrum</taxon>
    </lineage>
</organism>
<evidence type="ECO:0000256" key="4">
    <source>
        <dbReference type="ARBA" id="ARBA00022723"/>
    </source>
</evidence>
<feature type="binding site" evidence="7">
    <location>
        <position position="55"/>
    </location>
    <ligand>
        <name>Zn(2+)</name>
        <dbReference type="ChEBI" id="CHEBI:29105"/>
        <label>1</label>
    </ligand>
</feature>
<feature type="binding site" evidence="7">
    <location>
        <position position="169"/>
    </location>
    <ligand>
        <name>Zn(2+)</name>
        <dbReference type="ChEBI" id="CHEBI:29105"/>
        <label>2</label>
    </ligand>
</feature>
<reference evidence="9" key="1">
    <citation type="submission" date="2019-02" db="EMBL/GenBank/DDBJ databases">
        <authorList>
            <person name="Gruber-Vodicka R. H."/>
            <person name="Seah K. B. B."/>
        </authorList>
    </citation>
    <scope>NUCLEOTIDE SEQUENCE</scope>
    <source>
        <strain evidence="10">BECK_BZ123</strain>
        <strain evidence="9">BECK_BZ125</strain>
        <strain evidence="11">BECK_BZ126</strain>
    </source>
</reference>
<dbReference type="EMBL" id="CAADFW010000065">
    <property type="protein sequence ID" value="VFK61947.1"/>
    <property type="molecule type" value="Genomic_DNA"/>
</dbReference>
<feature type="binding site" evidence="7">
    <location>
        <position position="114"/>
    </location>
    <ligand>
        <name>Zn(2+)</name>
        <dbReference type="ChEBI" id="CHEBI:29105"/>
        <label>1</label>
    </ligand>
</feature>
<comment type="subunit">
    <text evidence="7">Monomer.</text>
</comment>
<dbReference type="CDD" id="cd07723">
    <property type="entry name" value="hydroxyacylglutathione_hydrolase_MBL-fold"/>
    <property type="match status" value="1"/>
</dbReference>
<comment type="function">
    <text evidence="7">Thiolesterase that catalyzes the hydrolysis of S-D-lactoyl-glutathione to form glutathione and D-lactic acid.</text>
</comment>
<feature type="binding site" evidence="7">
    <location>
        <position position="60"/>
    </location>
    <ligand>
        <name>Zn(2+)</name>
        <dbReference type="ChEBI" id="CHEBI:29105"/>
        <label>2</label>
    </ligand>
</feature>
<comment type="cofactor">
    <cofactor evidence="7">
        <name>Zn(2+)</name>
        <dbReference type="ChEBI" id="CHEBI:29105"/>
    </cofactor>
    <text evidence="7">Binds 2 Zn(2+) ions per subunit.</text>
</comment>
<comment type="pathway">
    <text evidence="2 7">Secondary metabolite metabolism; methylglyoxal degradation; (R)-lactate from methylglyoxal: step 2/2.</text>
</comment>
<dbReference type="EC" id="3.1.2.6" evidence="7"/>
<proteinExistence type="inferred from homology"/>
<feature type="domain" description="Metallo-beta-lactamase" evidence="8">
    <location>
        <begin position="12"/>
        <end position="169"/>
    </location>
</feature>
<gene>
    <name evidence="7" type="primary">gloB</name>
    <name evidence="10" type="ORF">BECKTC1821D_GA0114238_106214</name>
    <name evidence="9" type="ORF">BECKTC1821E_GA0114239_108411</name>
    <name evidence="11" type="ORF">BECKTC1821F_GA0114240_106516</name>
</gene>
<evidence type="ECO:0000256" key="1">
    <source>
        <dbReference type="ARBA" id="ARBA00001623"/>
    </source>
</evidence>
<accession>A0A450Z104</accession>
<dbReference type="PANTHER" id="PTHR43705:SF1">
    <property type="entry name" value="HYDROXYACYLGLUTATHIONE HYDROLASE GLOB"/>
    <property type="match status" value="1"/>
</dbReference>
<evidence type="ECO:0000313" key="10">
    <source>
        <dbReference type="EMBL" id="VFK48593.1"/>
    </source>
</evidence>
<dbReference type="PIRSF" id="PIRSF005457">
    <property type="entry name" value="Glx"/>
    <property type="match status" value="1"/>
</dbReference>
<dbReference type="AlphaFoldDB" id="A0A450Z104"/>
<dbReference type="PANTHER" id="PTHR43705">
    <property type="entry name" value="HYDROXYACYLGLUTATHIONE HYDROLASE"/>
    <property type="match status" value="1"/>
</dbReference>
<dbReference type="InterPro" id="IPR032282">
    <property type="entry name" value="HAGH_C"/>
</dbReference>
<evidence type="ECO:0000256" key="7">
    <source>
        <dbReference type="HAMAP-Rule" id="MF_01374"/>
    </source>
</evidence>
<dbReference type="EMBL" id="CAADFS010000062">
    <property type="protein sequence ID" value="VFK48593.1"/>
    <property type="molecule type" value="Genomic_DNA"/>
</dbReference>
<evidence type="ECO:0000256" key="3">
    <source>
        <dbReference type="ARBA" id="ARBA00006759"/>
    </source>
</evidence>
<feature type="binding site" evidence="7">
    <location>
        <position position="57"/>
    </location>
    <ligand>
        <name>Zn(2+)</name>
        <dbReference type="ChEBI" id="CHEBI:29105"/>
        <label>1</label>
    </ligand>
</feature>
<evidence type="ECO:0000256" key="2">
    <source>
        <dbReference type="ARBA" id="ARBA00004963"/>
    </source>
</evidence>
<evidence type="ECO:0000259" key="8">
    <source>
        <dbReference type="SMART" id="SM00849"/>
    </source>
</evidence>
<comment type="similarity">
    <text evidence="3 7">Belongs to the metallo-beta-lactamase superfamily. Glyoxalase II family.</text>
</comment>
<dbReference type="InterPro" id="IPR050110">
    <property type="entry name" value="Glyoxalase_II_hydrolase"/>
</dbReference>
<protein>
    <recommendedName>
        <fullName evidence="7">Hydroxyacylglutathione hydrolase</fullName>
        <ecNumber evidence="7">3.1.2.6</ecNumber>
    </recommendedName>
    <alternativeName>
        <fullName evidence="7">Glyoxalase II</fullName>
        <shortName evidence="7">Glx II</shortName>
    </alternativeName>
</protein>
<dbReference type="SMART" id="SM00849">
    <property type="entry name" value="Lactamase_B"/>
    <property type="match status" value="1"/>
</dbReference>
<feature type="binding site" evidence="7">
    <location>
        <position position="59"/>
    </location>
    <ligand>
        <name>Zn(2+)</name>
        <dbReference type="ChEBI" id="CHEBI:29105"/>
        <label>2</label>
    </ligand>
</feature>
<comment type="catalytic activity">
    <reaction evidence="1 7">
        <text>an S-(2-hydroxyacyl)glutathione + H2O = a 2-hydroxy carboxylate + glutathione + H(+)</text>
        <dbReference type="Rhea" id="RHEA:21864"/>
        <dbReference type="ChEBI" id="CHEBI:15377"/>
        <dbReference type="ChEBI" id="CHEBI:15378"/>
        <dbReference type="ChEBI" id="CHEBI:57925"/>
        <dbReference type="ChEBI" id="CHEBI:58896"/>
        <dbReference type="ChEBI" id="CHEBI:71261"/>
        <dbReference type="EC" id="3.1.2.6"/>
    </reaction>
</comment>
<dbReference type="GO" id="GO:0019243">
    <property type="term" value="P:methylglyoxal catabolic process to D-lactate via S-lactoyl-glutathione"/>
    <property type="evidence" value="ECO:0007669"/>
    <property type="project" value="UniProtKB-UniRule"/>
</dbReference>
<name>A0A450Z104_9GAMM</name>
<dbReference type="Pfam" id="PF00753">
    <property type="entry name" value="Lactamase_B"/>
    <property type="match status" value="1"/>
</dbReference>
<dbReference type="InterPro" id="IPR001279">
    <property type="entry name" value="Metallo-B-lactamas"/>
</dbReference>
<dbReference type="InterPro" id="IPR017782">
    <property type="entry name" value="Hydroxyacylglutathione_Hdrlase"/>
</dbReference>
<dbReference type="Pfam" id="PF16123">
    <property type="entry name" value="HAGH_C"/>
    <property type="match status" value="1"/>
</dbReference>
<evidence type="ECO:0000313" key="9">
    <source>
        <dbReference type="EMBL" id="VFK47428.1"/>
    </source>
</evidence>
<dbReference type="UniPathway" id="UPA00619">
    <property type="reaction ID" value="UER00676"/>
</dbReference>
<feature type="binding site" evidence="7">
    <location>
        <position position="131"/>
    </location>
    <ligand>
        <name>Zn(2+)</name>
        <dbReference type="ChEBI" id="CHEBI:29105"/>
        <label>2</label>
    </ligand>
</feature>
<dbReference type="GO" id="GO:0004416">
    <property type="term" value="F:hydroxyacylglutathione hydrolase activity"/>
    <property type="evidence" value="ECO:0007669"/>
    <property type="project" value="UniProtKB-UniRule"/>
</dbReference>
<sequence length="259" mass="28965">MPTITPIASFIDNYIWQVRESNNRIVAFVDPGDANPVLLAVEREGIVPGAILLTHHHRDHAGGVEEIKERYPHIPVFGPARERIPGVTHPVEEDRIIGIPGTRLSFRVLDVPGHTKGHVAYYGQGALFCGDTVFSVGCGRLFEGVPMEMHRSLQRIAALPPETLLYCAHEYTLDNIRFAKQIEPANPELARREQEAFERIDEDLPTVPSTLAGESATNPFLRCHTPQVIQAAENYAGRKLAGPVAVFATIRRWKDNWRR</sequence>
<dbReference type="SUPFAM" id="SSF56281">
    <property type="entry name" value="Metallo-hydrolase/oxidoreductase"/>
    <property type="match status" value="1"/>
</dbReference>
<dbReference type="InterPro" id="IPR036866">
    <property type="entry name" value="RibonucZ/Hydroxyglut_hydro"/>
</dbReference>
<evidence type="ECO:0000256" key="5">
    <source>
        <dbReference type="ARBA" id="ARBA00022801"/>
    </source>
</evidence>
<keyword evidence="5 7" id="KW-0378">Hydrolase</keyword>
<evidence type="ECO:0000256" key="6">
    <source>
        <dbReference type="ARBA" id="ARBA00022833"/>
    </source>
</evidence>
<evidence type="ECO:0000313" key="11">
    <source>
        <dbReference type="EMBL" id="VFK61947.1"/>
    </source>
</evidence>
<dbReference type="NCBIfam" id="TIGR03413">
    <property type="entry name" value="GSH_gloB"/>
    <property type="match status" value="1"/>
</dbReference>
<dbReference type="EMBL" id="CAADFT010000084">
    <property type="protein sequence ID" value="VFK47428.1"/>
    <property type="molecule type" value="Genomic_DNA"/>
</dbReference>
<feature type="binding site" evidence="7">
    <location>
        <position position="131"/>
    </location>
    <ligand>
        <name>Zn(2+)</name>
        <dbReference type="ChEBI" id="CHEBI:29105"/>
        <label>1</label>
    </ligand>
</feature>
<dbReference type="InterPro" id="IPR035680">
    <property type="entry name" value="Clx_II_MBL"/>
</dbReference>
<dbReference type="HAMAP" id="MF_01374">
    <property type="entry name" value="Glyoxalase_2"/>
    <property type="match status" value="1"/>
</dbReference>
<dbReference type="Gene3D" id="3.60.15.10">
    <property type="entry name" value="Ribonuclease Z/Hydroxyacylglutathione hydrolase-like"/>
    <property type="match status" value="1"/>
</dbReference>
<keyword evidence="6 7" id="KW-0862">Zinc</keyword>